<dbReference type="Gene3D" id="3.30.1330.60">
    <property type="entry name" value="OmpA-like domain"/>
    <property type="match status" value="1"/>
</dbReference>
<dbReference type="InterPro" id="IPR050330">
    <property type="entry name" value="Bact_OuterMem_StrucFunc"/>
</dbReference>
<feature type="domain" description="OmpA-like" evidence="3">
    <location>
        <begin position="41"/>
        <end position="153"/>
    </location>
</feature>
<name>A0A7U1HP89_PSEAI</name>
<gene>
    <name evidence="4" type="primary">ompA</name>
</gene>
<dbReference type="Pfam" id="PF00691">
    <property type="entry name" value="OmpA"/>
    <property type="match status" value="1"/>
</dbReference>
<dbReference type="EMBL" id="MW300275">
    <property type="protein sequence ID" value="QQZ44984.1"/>
    <property type="molecule type" value="Genomic_DNA"/>
</dbReference>
<geneLocation type="plasmid" evidence="4">
    <name>pP6VIM-11</name>
</geneLocation>
<keyword evidence="1" id="KW-0472">Membrane</keyword>
<dbReference type="PANTHER" id="PTHR30329:SF21">
    <property type="entry name" value="LIPOPROTEIN YIAD-RELATED"/>
    <property type="match status" value="1"/>
</dbReference>
<evidence type="ECO:0000313" key="4">
    <source>
        <dbReference type="EMBL" id="QQZ44984.1"/>
    </source>
</evidence>
<dbReference type="RefSeq" id="WP_031942991.1">
    <property type="nucleotide sequence ID" value="NZ_MW300275.1"/>
</dbReference>
<dbReference type="GO" id="GO:0016020">
    <property type="term" value="C:membrane"/>
    <property type="evidence" value="ECO:0007669"/>
    <property type="project" value="UniProtKB-UniRule"/>
</dbReference>
<evidence type="ECO:0000256" key="2">
    <source>
        <dbReference type="SAM" id="SignalP"/>
    </source>
</evidence>
<dbReference type="CDD" id="cd07185">
    <property type="entry name" value="OmpA_C-like"/>
    <property type="match status" value="1"/>
</dbReference>
<dbReference type="PANTHER" id="PTHR30329">
    <property type="entry name" value="STATOR ELEMENT OF FLAGELLAR MOTOR COMPLEX"/>
    <property type="match status" value="1"/>
</dbReference>
<keyword evidence="2" id="KW-0732">Signal</keyword>
<protein>
    <submittedName>
        <fullName evidence="4">OmpA</fullName>
    </submittedName>
</protein>
<evidence type="ECO:0000256" key="1">
    <source>
        <dbReference type="PROSITE-ProRule" id="PRU00473"/>
    </source>
</evidence>
<organism evidence="4">
    <name type="scientific">Pseudomonas aeruginosa</name>
    <dbReference type="NCBI Taxonomy" id="287"/>
    <lineage>
        <taxon>Bacteria</taxon>
        <taxon>Pseudomonadati</taxon>
        <taxon>Pseudomonadota</taxon>
        <taxon>Gammaproteobacteria</taxon>
        <taxon>Pseudomonadales</taxon>
        <taxon>Pseudomonadaceae</taxon>
        <taxon>Pseudomonas</taxon>
    </lineage>
</organism>
<proteinExistence type="predicted"/>
<keyword evidence="4" id="KW-0614">Plasmid</keyword>
<dbReference type="SUPFAM" id="SSF103088">
    <property type="entry name" value="OmpA-like"/>
    <property type="match status" value="1"/>
</dbReference>
<dbReference type="InterPro" id="IPR006665">
    <property type="entry name" value="OmpA-like"/>
</dbReference>
<evidence type="ECO:0000259" key="3">
    <source>
        <dbReference type="PROSITE" id="PS51123"/>
    </source>
</evidence>
<feature type="signal peptide" evidence="2">
    <location>
        <begin position="1"/>
        <end position="22"/>
    </location>
</feature>
<sequence>MRKALFLPLFLASLAFAPGAMAAGAAGMLATGPVGMSAVSYGEPVLTAVSVPFADSSTTFRPDASTAELLAEAKGATIIYVSGRTSTLRPSAADEALALRRALSARQYLIARGVSPLKIMVNFASASDFVADNSTPEGRYQNQRVDIEVIYVPTY</sequence>
<accession>A0A7U1HP89</accession>
<feature type="chain" id="PRO_5031454870" evidence="2">
    <location>
        <begin position="23"/>
        <end position="155"/>
    </location>
</feature>
<dbReference type="PROSITE" id="PS51123">
    <property type="entry name" value="OMPA_2"/>
    <property type="match status" value="1"/>
</dbReference>
<dbReference type="InterPro" id="IPR036737">
    <property type="entry name" value="OmpA-like_sf"/>
</dbReference>
<dbReference type="AlphaFoldDB" id="A0A7U1HP89"/>
<reference evidence="4" key="1">
    <citation type="submission" date="2020-11" db="EMBL/GenBank/DDBJ databases">
        <title>Plasmids habouring blaVIM-11 from clinical samples of Pseudomonas aeruginosa recovered in Argentina.</title>
        <authorList>
            <person name="Elena A.X."/>
            <person name="Cejas D."/>
            <person name="Radice M.A."/>
        </authorList>
    </citation>
    <scope>NUCLEOTIDE SEQUENCE</scope>
    <source>
        <strain evidence="4">C6</strain>
        <plasmid evidence="4">pP6VIM-11</plasmid>
    </source>
</reference>